<sequence>MVKQNKLARIRLAVVAVIGTAVLFSSPAVFARPAVSVDSVQAATIDPTRTASLSIEFKNSPTARDTLSGIPVRIARIDGIDLTTQEGWLAASKLSVAEALKQPESQSWQAKTDSSGRVRFDALPIGLYKVQPVKGSDRGFEPFVVPLPSSAETGEWNYDLLVHPKPKHKEESEPTVPWWDPTIPPLPSKTPQPPQPATTTPATPSPGPDKPGKDDKQKPNTSPLARTGASVIGVALLGLLLAALGFGAVMWNKKNNRGDDE</sequence>
<evidence type="ECO:0000313" key="5">
    <source>
        <dbReference type="Proteomes" id="UP000006465"/>
    </source>
</evidence>
<dbReference type="EMBL" id="CP003540">
    <property type="protein sequence ID" value="AFK17534.1"/>
    <property type="molecule type" value="Genomic_DNA"/>
</dbReference>
<reference evidence="4 5" key="1">
    <citation type="journal article" date="2013" name="J. Biotechnol.">
        <title>Genome sequence of Corynebacterium pseudotuberculosis biovar equi strain 258 and prediction of antigenic targets to improve biotechnological vaccine production.</title>
        <authorList>
            <person name="Soares S.C."/>
            <person name="Trost E."/>
            <person name="Ramos R.T."/>
            <person name="Carneiro A.R."/>
            <person name="Santos A.R."/>
            <person name="Pinto A.C."/>
            <person name="Barbosa E."/>
            <person name="Aburjaile F."/>
            <person name="Ali A."/>
            <person name="Diniz C.A."/>
            <person name="Hassan S.S."/>
            <person name="Fiaux K."/>
            <person name="Guimaraes L.C."/>
            <person name="Bakhtiar S.M."/>
            <person name="Pereira U."/>
            <person name="Almeida S.S."/>
            <person name="Abreu V.A."/>
            <person name="Rocha F.S."/>
            <person name="Dorella F.A."/>
            <person name="Miyoshi A."/>
            <person name="Silva A."/>
            <person name="Azevedo V."/>
            <person name="Tauch A."/>
        </authorList>
    </citation>
    <scope>NUCLEOTIDE SEQUENCE [LARGE SCALE GENOMIC DNA]</scope>
    <source>
        <strain evidence="4 5">258</strain>
    </source>
</reference>
<name>A0AAU8PPP9_CORPS</name>
<dbReference type="RefSeq" id="WP_014367716.1">
    <property type="nucleotide sequence ID" value="NC_017945.3"/>
</dbReference>
<organism evidence="4 5">
    <name type="scientific">Corynebacterium pseudotuberculosis 258</name>
    <dbReference type="NCBI Taxonomy" id="1168865"/>
    <lineage>
        <taxon>Bacteria</taxon>
        <taxon>Bacillati</taxon>
        <taxon>Actinomycetota</taxon>
        <taxon>Actinomycetes</taxon>
        <taxon>Mycobacteriales</taxon>
        <taxon>Corynebacteriaceae</taxon>
        <taxon>Corynebacterium</taxon>
    </lineage>
</organism>
<evidence type="ECO:0000313" key="4">
    <source>
        <dbReference type="EMBL" id="AFK17534.1"/>
    </source>
</evidence>
<evidence type="ECO:0000256" key="1">
    <source>
        <dbReference type="SAM" id="MobiDB-lite"/>
    </source>
</evidence>
<protein>
    <submittedName>
        <fullName evidence="4">Cell surface protein</fullName>
    </submittedName>
</protein>
<keyword evidence="3" id="KW-0732">Signal</keyword>
<dbReference type="Proteomes" id="UP000006465">
    <property type="component" value="Chromosome"/>
</dbReference>
<gene>
    <name evidence="4" type="ORF">CP258_09830</name>
</gene>
<keyword evidence="2" id="KW-0812">Transmembrane</keyword>
<proteinExistence type="predicted"/>
<evidence type="ECO:0000256" key="2">
    <source>
        <dbReference type="SAM" id="Phobius"/>
    </source>
</evidence>
<dbReference type="KEGG" id="coe:CP258_09830"/>
<feature type="compositionally biased region" description="Pro residues" evidence="1">
    <location>
        <begin position="182"/>
        <end position="196"/>
    </location>
</feature>
<accession>A0AAU8PPP9</accession>
<evidence type="ECO:0000256" key="3">
    <source>
        <dbReference type="SAM" id="SignalP"/>
    </source>
</evidence>
<dbReference type="GO" id="GO:0005975">
    <property type="term" value="P:carbohydrate metabolic process"/>
    <property type="evidence" value="ECO:0007669"/>
    <property type="project" value="UniProtKB-ARBA"/>
</dbReference>
<feature type="region of interest" description="Disordered" evidence="1">
    <location>
        <begin position="167"/>
        <end position="225"/>
    </location>
</feature>
<feature type="transmembrane region" description="Helical" evidence="2">
    <location>
        <begin position="228"/>
        <end position="251"/>
    </location>
</feature>
<keyword evidence="2" id="KW-1133">Transmembrane helix</keyword>
<keyword evidence="2" id="KW-0472">Membrane</keyword>
<feature type="signal peptide" evidence="3">
    <location>
        <begin position="1"/>
        <end position="31"/>
    </location>
</feature>
<dbReference type="InterPro" id="IPR013783">
    <property type="entry name" value="Ig-like_fold"/>
</dbReference>
<dbReference type="Gene3D" id="2.60.40.10">
    <property type="entry name" value="Immunoglobulins"/>
    <property type="match status" value="1"/>
</dbReference>
<dbReference type="AlphaFoldDB" id="A0AAU8PPP9"/>
<feature type="chain" id="PRO_5043526709" evidence="3">
    <location>
        <begin position="32"/>
        <end position="261"/>
    </location>
</feature>